<comment type="caution">
    <text evidence="6">The sequence shown here is derived from an EMBL/GenBank/DDBJ whole genome shotgun (WGS) entry which is preliminary data.</text>
</comment>
<dbReference type="Pfam" id="PF01734">
    <property type="entry name" value="Patatin"/>
    <property type="match status" value="1"/>
</dbReference>
<accession>A0A553PAE7</accession>
<feature type="active site" description="Nucleophile" evidence="4">
    <location>
        <position position="271"/>
    </location>
</feature>
<feature type="short sequence motif" description="DGA/G" evidence="4">
    <location>
        <begin position="414"/>
        <end position="416"/>
    </location>
</feature>
<feature type="short sequence motif" description="GXSXG" evidence="4">
    <location>
        <begin position="269"/>
        <end position="273"/>
    </location>
</feature>
<dbReference type="PANTHER" id="PTHR24185:SF1">
    <property type="entry name" value="CALCIUM-INDEPENDENT PHOSPHOLIPASE A2-GAMMA"/>
    <property type="match status" value="1"/>
</dbReference>
<proteinExistence type="predicted"/>
<sequence>MLNPKLSEEDFQEIRRQHARLVRVGGVKASETKVSFATESQPSQSDEVDLNDAIKKMKMRPGTVDPAPASASAPTSFFSTSFFMDTILSVPTAILPKLPNVQDFLPFGKVPSDIPPSADVAADLETETTPWRRPYVRSAQSKAAIDARTRSCVANLRSTASLDSAVLKPLEVFNNHLYQYPFAKGVAVRSHAVSQLLHIRDKSENESVKMVAREGLNLLGYQEAVGSQGIRILCLDGGGMKGIIALEVLKRIELTTGRRIYEVFDFICGVSTGSIIASLLAFHKMSVNEVASAYKTLGAEVFKQNMFSGATGYLRSHSYYNTLAYERVLQSFVGNMVMGETARTPRTPKVAIVATLVNTEPMGPFVFRNYHYPYRSPSNFKGSSDHPIWAAVRGSSAAPGYFDEFCLEDKIFHDGGIMTNNATMIAIHEAQRLWAHEALHCVVSLGMGRFKGPIHPEEPFLDVKKPKNLSLAQKFSRIIDAATDTELAHVSLHDLLPGEVYFRFNPYLSEYFDMDEVRLEKMSKMREDTQMYIRRNENRFDEVCQRLVQPRSWSKRARDHISLASHYVRAQLDKGAVESQ</sequence>
<keyword evidence="3 4" id="KW-0443">Lipid metabolism</keyword>
<dbReference type="Proteomes" id="UP000318571">
    <property type="component" value="Chromosome 2"/>
</dbReference>
<feature type="domain" description="PNPLA" evidence="5">
    <location>
        <begin position="233"/>
        <end position="427"/>
    </location>
</feature>
<gene>
    <name evidence="6" type="ORF">TCAL_00576</name>
</gene>
<dbReference type="InterPro" id="IPR002641">
    <property type="entry name" value="PNPLA_dom"/>
</dbReference>
<reference evidence="6 7" key="1">
    <citation type="journal article" date="2018" name="Nat. Ecol. Evol.">
        <title>Genomic signatures of mitonuclear coevolution across populations of Tigriopus californicus.</title>
        <authorList>
            <person name="Barreto F.S."/>
            <person name="Watson E.T."/>
            <person name="Lima T.G."/>
            <person name="Willett C.S."/>
            <person name="Edmands S."/>
            <person name="Li W."/>
            <person name="Burton R.S."/>
        </authorList>
    </citation>
    <scope>NUCLEOTIDE SEQUENCE [LARGE SCALE GENOMIC DNA]</scope>
    <source>
        <strain evidence="6 7">San Diego</strain>
    </source>
</reference>
<keyword evidence="2 4" id="KW-0442">Lipid degradation</keyword>
<dbReference type="SUPFAM" id="SSF52151">
    <property type="entry name" value="FabD/lysophospholipase-like"/>
    <property type="match status" value="1"/>
</dbReference>
<evidence type="ECO:0000256" key="3">
    <source>
        <dbReference type="ARBA" id="ARBA00023098"/>
    </source>
</evidence>
<evidence type="ECO:0000313" key="6">
    <source>
        <dbReference type="EMBL" id="TRY74653.1"/>
    </source>
</evidence>
<dbReference type="STRING" id="6832.A0A553PAE7"/>
<dbReference type="OMA" id="SRRSTHW"/>
<keyword evidence="7" id="KW-1185">Reference proteome</keyword>
<evidence type="ECO:0000256" key="4">
    <source>
        <dbReference type="PROSITE-ProRule" id="PRU01161"/>
    </source>
</evidence>
<evidence type="ECO:0000256" key="1">
    <source>
        <dbReference type="ARBA" id="ARBA00022801"/>
    </source>
</evidence>
<dbReference type="Gene3D" id="3.40.1090.10">
    <property type="entry name" value="Cytosolic phospholipase A2 catalytic domain"/>
    <property type="match status" value="1"/>
</dbReference>
<evidence type="ECO:0000313" key="7">
    <source>
        <dbReference type="Proteomes" id="UP000318571"/>
    </source>
</evidence>
<dbReference type="PANTHER" id="PTHR24185">
    <property type="entry name" value="CALCIUM-INDEPENDENT PHOSPHOLIPASE A2-GAMMA"/>
    <property type="match status" value="1"/>
</dbReference>
<dbReference type="InterPro" id="IPR045217">
    <property type="entry name" value="PNPLA8-like"/>
</dbReference>
<dbReference type="InterPro" id="IPR016035">
    <property type="entry name" value="Acyl_Trfase/lysoPLipase"/>
</dbReference>
<dbReference type="EMBL" id="VCGU01000005">
    <property type="protein sequence ID" value="TRY74653.1"/>
    <property type="molecule type" value="Genomic_DNA"/>
</dbReference>
<feature type="active site" description="Proton acceptor" evidence="4">
    <location>
        <position position="414"/>
    </location>
</feature>
<feature type="short sequence motif" description="GXGXXG" evidence="4">
    <location>
        <begin position="237"/>
        <end position="242"/>
    </location>
</feature>
<protein>
    <recommendedName>
        <fullName evidence="5">PNPLA domain-containing protein</fullName>
    </recommendedName>
</protein>
<dbReference type="CDD" id="cd07211">
    <property type="entry name" value="Pat_PNPLA8"/>
    <property type="match status" value="1"/>
</dbReference>
<dbReference type="PROSITE" id="PS51635">
    <property type="entry name" value="PNPLA"/>
    <property type="match status" value="1"/>
</dbReference>
<dbReference type="GO" id="GO:0047499">
    <property type="term" value="F:calcium-independent phospholipase A2 activity"/>
    <property type="evidence" value="ECO:0007669"/>
    <property type="project" value="TreeGrafter"/>
</dbReference>
<dbReference type="AlphaFoldDB" id="A0A553PAE7"/>
<dbReference type="GO" id="GO:0016042">
    <property type="term" value="P:lipid catabolic process"/>
    <property type="evidence" value="ECO:0007669"/>
    <property type="project" value="UniProtKB-UniRule"/>
</dbReference>
<evidence type="ECO:0000259" key="5">
    <source>
        <dbReference type="PROSITE" id="PS51635"/>
    </source>
</evidence>
<organism evidence="6 7">
    <name type="scientific">Tigriopus californicus</name>
    <name type="common">Marine copepod</name>
    <dbReference type="NCBI Taxonomy" id="6832"/>
    <lineage>
        <taxon>Eukaryota</taxon>
        <taxon>Metazoa</taxon>
        <taxon>Ecdysozoa</taxon>
        <taxon>Arthropoda</taxon>
        <taxon>Crustacea</taxon>
        <taxon>Multicrustacea</taxon>
        <taxon>Hexanauplia</taxon>
        <taxon>Copepoda</taxon>
        <taxon>Harpacticoida</taxon>
        <taxon>Harpacticidae</taxon>
        <taxon>Tigriopus</taxon>
    </lineage>
</organism>
<name>A0A553PAE7_TIGCA</name>
<dbReference type="GO" id="GO:0019369">
    <property type="term" value="P:arachidonate metabolic process"/>
    <property type="evidence" value="ECO:0007669"/>
    <property type="project" value="TreeGrafter"/>
</dbReference>
<keyword evidence="1 4" id="KW-0378">Hydrolase</keyword>
<dbReference type="GO" id="GO:0016020">
    <property type="term" value="C:membrane"/>
    <property type="evidence" value="ECO:0007669"/>
    <property type="project" value="TreeGrafter"/>
</dbReference>
<evidence type="ECO:0000256" key="2">
    <source>
        <dbReference type="ARBA" id="ARBA00022963"/>
    </source>
</evidence>